<proteinExistence type="predicted"/>
<dbReference type="EMBL" id="CP133622">
    <property type="protein sequence ID" value="WMV54144.1"/>
    <property type="molecule type" value="Genomic_DNA"/>
</dbReference>
<dbReference type="SUPFAM" id="SSF56672">
    <property type="entry name" value="DNA/RNA polymerases"/>
    <property type="match status" value="1"/>
</dbReference>
<dbReference type="PANTHER" id="PTHR24559:SF444">
    <property type="entry name" value="REVERSE TRANSCRIPTASE DOMAIN-CONTAINING PROTEIN"/>
    <property type="match status" value="1"/>
</dbReference>
<sequence length="72" mass="8475">MPTDRDIDFCIDLEPEQKNGSMRMCIDYHQLNRVTIRNKYPLLRIDDLLDQLQGVSVLSVRPIARRISFLLD</sequence>
<dbReference type="Gene3D" id="3.30.70.270">
    <property type="match status" value="1"/>
</dbReference>
<name>A0AAF0UYP6_SOLVR</name>
<accession>A0AAF0UYP6</accession>
<protein>
    <submittedName>
        <fullName evidence="1">Uncharacterized protein</fullName>
    </submittedName>
</protein>
<evidence type="ECO:0000313" key="2">
    <source>
        <dbReference type="Proteomes" id="UP001234989"/>
    </source>
</evidence>
<gene>
    <name evidence="1" type="ORF">MTR67_047529</name>
</gene>
<dbReference type="InterPro" id="IPR043128">
    <property type="entry name" value="Rev_trsase/Diguanyl_cyclase"/>
</dbReference>
<dbReference type="Proteomes" id="UP001234989">
    <property type="component" value="Chromosome 11"/>
</dbReference>
<dbReference type="AlphaFoldDB" id="A0AAF0UYP6"/>
<dbReference type="Gene3D" id="3.10.10.10">
    <property type="entry name" value="HIV Type 1 Reverse Transcriptase, subunit A, domain 1"/>
    <property type="match status" value="1"/>
</dbReference>
<dbReference type="InterPro" id="IPR043502">
    <property type="entry name" value="DNA/RNA_pol_sf"/>
</dbReference>
<reference evidence="1" key="1">
    <citation type="submission" date="2023-08" db="EMBL/GenBank/DDBJ databases">
        <title>A de novo genome assembly of Solanum verrucosum Schlechtendal, a Mexican diploid species geographically isolated from the other diploid A-genome species in potato relatives.</title>
        <authorList>
            <person name="Hosaka K."/>
        </authorList>
    </citation>
    <scope>NUCLEOTIDE SEQUENCE</scope>
    <source>
        <tissue evidence="1">Young leaves</tissue>
    </source>
</reference>
<dbReference type="PANTHER" id="PTHR24559">
    <property type="entry name" value="TRANSPOSON TY3-I GAG-POL POLYPROTEIN"/>
    <property type="match status" value="1"/>
</dbReference>
<dbReference type="InterPro" id="IPR053134">
    <property type="entry name" value="RNA-dir_DNA_polymerase"/>
</dbReference>
<organism evidence="1 2">
    <name type="scientific">Solanum verrucosum</name>
    <dbReference type="NCBI Taxonomy" id="315347"/>
    <lineage>
        <taxon>Eukaryota</taxon>
        <taxon>Viridiplantae</taxon>
        <taxon>Streptophyta</taxon>
        <taxon>Embryophyta</taxon>
        <taxon>Tracheophyta</taxon>
        <taxon>Spermatophyta</taxon>
        <taxon>Magnoliopsida</taxon>
        <taxon>eudicotyledons</taxon>
        <taxon>Gunneridae</taxon>
        <taxon>Pentapetalae</taxon>
        <taxon>asterids</taxon>
        <taxon>lamiids</taxon>
        <taxon>Solanales</taxon>
        <taxon>Solanaceae</taxon>
        <taxon>Solanoideae</taxon>
        <taxon>Solaneae</taxon>
        <taxon>Solanum</taxon>
    </lineage>
</organism>
<keyword evidence="2" id="KW-1185">Reference proteome</keyword>
<evidence type="ECO:0000313" key="1">
    <source>
        <dbReference type="EMBL" id="WMV54144.1"/>
    </source>
</evidence>